<feature type="transmembrane region" description="Helical" evidence="2">
    <location>
        <begin position="439"/>
        <end position="459"/>
    </location>
</feature>
<dbReference type="Pfam" id="PF03929">
    <property type="entry name" value="PepSY_TM"/>
    <property type="match status" value="1"/>
</dbReference>
<feature type="transmembrane region" description="Helical" evidence="2">
    <location>
        <begin position="141"/>
        <end position="162"/>
    </location>
</feature>
<dbReference type="RefSeq" id="WP_159660139.1">
    <property type="nucleotide sequence ID" value="NZ_AQPF01000005.1"/>
</dbReference>
<proteinExistence type="predicted"/>
<protein>
    <submittedName>
        <fullName evidence="3">PepSY amd peptidase M4 protein</fullName>
    </submittedName>
</protein>
<sequence length="518" mass="56274">MARNGYATVWRWHFYAGLFTAPFLLILAITGALYLFNDELNDLIYPQLRFAPSGDAVLPAGDLVAAVREAYPRGTVTRIDMPVSPGRTAMAFVTPEQGEPLRVFVDPGDGTILGDVIYARTLVGFADVMHGSLLLGRGGDALVELAASWALVLVITGLYLWWPRGRRSRAFRFDRRSRGRKRWREIHRLVGVYTAVMIVFLIITGLPWASFWGDRVLSPVSNALGLGYPPQLRHHGGGEVPAETTLSDTNLSKTMLETLGDAPWALQQAPLPDGRRRTTVASQPTDARHAGMPTRPPAAEAASHSGCVVFSVGSWPGGAPLAGEYGVNSCPQHQQTDHRHSHEGLDTSTAAINRVHALLAAQRLPYGYRLSIPADAGDPYSAYTYPDRPQGQRTLHLDSGGHRLLVNVGFDDYGAIAKAVELGVALHMGNYFGRANQIVMLLTCVAIVALVITGTVMWWRRRPAGGLGAPDSPPIRKRYWLAVTLTLLALLPLAGLSLLLVLALEKGRALARRRSVAG</sequence>
<keyword evidence="4" id="KW-1185">Reference proteome</keyword>
<evidence type="ECO:0000313" key="4">
    <source>
        <dbReference type="Proteomes" id="UP000771797"/>
    </source>
</evidence>
<dbReference type="PANTHER" id="PTHR34219:SF1">
    <property type="entry name" value="PEPSY DOMAIN-CONTAINING PROTEIN"/>
    <property type="match status" value="1"/>
</dbReference>
<feature type="region of interest" description="Disordered" evidence="1">
    <location>
        <begin position="268"/>
        <end position="299"/>
    </location>
</feature>
<evidence type="ECO:0000256" key="2">
    <source>
        <dbReference type="SAM" id="Phobius"/>
    </source>
</evidence>
<dbReference type="InterPro" id="IPR005625">
    <property type="entry name" value="PepSY-ass_TM"/>
</dbReference>
<name>A0ABQ6YAR4_9GAMM</name>
<organism evidence="3 4">
    <name type="scientific">Alcanivorax xiamenensis</name>
    <dbReference type="NCBI Taxonomy" id="1177156"/>
    <lineage>
        <taxon>Bacteria</taxon>
        <taxon>Pseudomonadati</taxon>
        <taxon>Pseudomonadota</taxon>
        <taxon>Gammaproteobacteria</taxon>
        <taxon>Oceanospirillales</taxon>
        <taxon>Alcanivoracaceae</taxon>
        <taxon>Alcanivorax</taxon>
    </lineage>
</organism>
<feature type="transmembrane region" description="Helical" evidence="2">
    <location>
        <begin position="186"/>
        <end position="209"/>
    </location>
</feature>
<keyword evidence="2" id="KW-0812">Transmembrane</keyword>
<feature type="transmembrane region" description="Helical" evidence="2">
    <location>
        <begin position="12"/>
        <end position="36"/>
    </location>
</feature>
<evidence type="ECO:0000313" key="3">
    <source>
        <dbReference type="EMBL" id="KAF0807031.1"/>
    </source>
</evidence>
<dbReference type="Proteomes" id="UP000771797">
    <property type="component" value="Unassembled WGS sequence"/>
</dbReference>
<keyword evidence="2" id="KW-0472">Membrane</keyword>
<gene>
    <name evidence="3" type="ORF">A6D6_01030</name>
</gene>
<evidence type="ECO:0000256" key="1">
    <source>
        <dbReference type="SAM" id="MobiDB-lite"/>
    </source>
</evidence>
<dbReference type="EMBL" id="AQPF01000005">
    <property type="protein sequence ID" value="KAF0807031.1"/>
    <property type="molecule type" value="Genomic_DNA"/>
</dbReference>
<reference evidence="3 4" key="1">
    <citation type="submission" date="2012-09" db="EMBL/GenBank/DDBJ databases">
        <title>Genome Sequence of alkane-degrading Bacterium Alcanivorax sp. 6-D-6.</title>
        <authorList>
            <person name="Lai Q."/>
            <person name="Shao Z."/>
        </authorList>
    </citation>
    <scope>NUCLEOTIDE SEQUENCE [LARGE SCALE GENOMIC DNA]</scope>
    <source>
        <strain evidence="3 4">6-D-6</strain>
    </source>
</reference>
<accession>A0ABQ6YAR4</accession>
<keyword evidence="2" id="KW-1133">Transmembrane helix</keyword>
<feature type="transmembrane region" description="Helical" evidence="2">
    <location>
        <begin position="479"/>
        <end position="504"/>
    </location>
</feature>
<dbReference type="PANTHER" id="PTHR34219">
    <property type="entry name" value="IRON-REGULATED INNER MEMBRANE PROTEIN-RELATED"/>
    <property type="match status" value="1"/>
</dbReference>
<comment type="caution">
    <text evidence="3">The sequence shown here is derived from an EMBL/GenBank/DDBJ whole genome shotgun (WGS) entry which is preliminary data.</text>
</comment>